<accession>A0A8J3H0W5</accession>
<dbReference type="AlphaFoldDB" id="A0A8J3H0W5"/>
<evidence type="ECO:0000313" key="1">
    <source>
        <dbReference type="EMBL" id="GHF64797.1"/>
    </source>
</evidence>
<comment type="caution">
    <text evidence="1">The sequence shown here is derived from an EMBL/GenBank/DDBJ whole genome shotgun (WGS) entry which is preliminary data.</text>
</comment>
<dbReference type="CDD" id="cd06325">
    <property type="entry name" value="PBP1_ABC_unchar_transporter"/>
    <property type="match status" value="1"/>
</dbReference>
<sequence>MKILQYASLATGILLSTAGIVRAEDPARIAIATWRGCEEACKGFQDYLSDSGHPVVFTVLDAAQDKSRLPGVLEQARADKAQLILTWGTNVTIGIGGTLATQGGEGLNGDIPQLFMIVADPVGSGIVQSLDQTGRPNITGTYNRMPETVTLKAIRNYMPTVKHIGLMFNADEKNSTIKRDEIAGLAAGQGLEFTAVEIGLGADGKPLPENIEPAMAALKAAGVEFVYVGSSSFLQSQSAALAKAAAAHGMPVLSPYESLVRDNAALISVAARYYDVGRLAGELAEKILFEGAAPGDLPVARMQDFAVTINMSVAKQIGVYPPITLMQVAEVVE</sequence>
<dbReference type="Gene3D" id="3.40.50.2300">
    <property type="match status" value="2"/>
</dbReference>
<proteinExistence type="predicted"/>
<dbReference type="RefSeq" id="WP_189681895.1">
    <property type="nucleotide sequence ID" value="NZ_BNCJ01000016.1"/>
</dbReference>
<dbReference type="EMBL" id="BNCJ01000016">
    <property type="protein sequence ID" value="GHF64797.1"/>
    <property type="molecule type" value="Genomic_DNA"/>
</dbReference>
<keyword evidence="2" id="KW-1185">Reference proteome</keyword>
<name>A0A8J3H0W5_9RHOB</name>
<dbReference type="SUPFAM" id="SSF53822">
    <property type="entry name" value="Periplasmic binding protein-like I"/>
    <property type="match status" value="1"/>
</dbReference>
<dbReference type="PANTHER" id="PTHR35271:SF1">
    <property type="entry name" value="ABC TRANSPORTER, SUBSTRATE-BINDING LIPOPROTEIN"/>
    <property type="match status" value="1"/>
</dbReference>
<reference evidence="1" key="2">
    <citation type="submission" date="2020-09" db="EMBL/GenBank/DDBJ databases">
        <authorList>
            <person name="Sun Q."/>
            <person name="Kim S."/>
        </authorList>
    </citation>
    <scope>NUCLEOTIDE SEQUENCE</scope>
    <source>
        <strain evidence="1">KCTC 42650</strain>
    </source>
</reference>
<dbReference type="Proteomes" id="UP000626220">
    <property type="component" value="Unassembled WGS sequence"/>
</dbReference>
<evidence type="ECO:0000313" key="2">
    <source>
        <dbReference type="Proteomes" id="UP000626220"/>
    </source>
</evidence>
<dbReference type="InterPro" id="IPR007487">
    <property type="entry name" value="ABC_transpt-TYRBP-like"/>
</dbReference>
<dbReference type="Pfam" id="PF04392">
    <property type="entry name" value="ABC_sub_bind"/>
    <property type="match status" value="1"/>
</dbReference>
<reference evidence="1" key="1">
    <citation type="journal article" date="2014" name="Int. J. Syst. Evol. Microbiol.">
        <title>Complete genome sequence of Corynebacterium casei LMG S-19264T (=DSM 44701T), isolated from a smear-ripened cheese.</title>
        <authorList>
            <consortium name="US DOE Joint Genome Institute (JGI-PGF)"/>
            <person name="Walter F."/>
            <person name="Albersmeier A."/>
            <person name="Kalinowski J."/>
            <person name="Ruckert C."/>
        </authorList>
    </citation>
    <scope>NUCLEOTIDE SEQUENCE</scope>
    <source>
        <strain evidence="1">KCTC 42650</strain>
    </source>
</reference>
<protein>
    <submittedName>
        <fullName evidence="1">Peptide ABC transporter substrate-binding protein</fullName>
    </submittedName>
</protein>
<dbReference type="PANTHER" id="PTHR35271">
    <property type="entry name" value="ABC TRANSPORTER, SUBSTRATE-BINDING LIPOPROTEIN-RELATED"/>
    <property type="match status" value="1"/>
</dbReference>
<gene>
    <name evidence="1" type="ORF">GCM10017056_40010</name>
</gene>
<organism evidence="1 2">
    <name type="scientific">Seohaeicola zhoushanensis</name>
    <dbReference type="NCBI Taxonomy" id="1569283"/>
    <lineage>
        <taxon>Bacteria</taxon>
        <taxon>Pseudomonadati</taxon>
        <taxon>Pseudomonadota</taxon>
        <taxon>Alphaproteobacteria</taxon>
        <taxon>Rhodobacterales</taxon>
        <taxon>Roseobacteraceae</taxon>
        <taxon>Seohaeicola</taxon>
    </lineage>
</organism>
<dbReference type="InterPro" id="IPR028082">
    <property type="entry name" value="Peripla_BP_I"/>
</dbReference>